<keyword evidence="4 6" id="KW-0238">DNA-binding</keyword>
<dbReference type="InterPro" id="IPR036388">
    <property type="entry name" value="WH-like_DNA-bd_sf"/>
</dbReference>
<dbReference type="InterPro" id="IPR000838">
    <property type="entry name" value="RNA_pol_sigma70_ECF_CS"/>
</dbReference>
<evidence type="ECO:0000256" key="5">
    <source>
        <dbReference type="ARBA" id="ARBA00023163"/>
    </source>
</evidence>
<feature type="domain" description="RNA polymerase sigma factor 70 region 4 type 2" evidence="8">
    <location>
        <begin position="125"/>
        <end position="177"/>
    </location>
</feature>
<dbReference type="Pfam" id="PF04542">
    <property type="entry name" value="Sigma70_r2"/>
    <property type="match status" value="1"/>
</dbReference>
<dbReference type="PANTHER" id="PTHR43133">
    <property type="entry name" value="RNA POLYMERASE ECF-TYPE SIGMA FACTO"/>
    <property type="match status" value="1"/>
</dbReference>
<dbReference type="AlphaFoldDB" id="A0A4Y8IPP6"/>
<dbReference type="InterPro" id="IPR013325">
    <property type="entry name" value="RNA_pol_sigma_r2"/>
</dbReference>
<dbReference type="GO" id="GO:0003677">
    <property type="term" value="F:DNA binding"/>
    <property type="evidence" value="ECO:0007669"/>
    <property type="project" value="UniProtKB-KW"/>
</dbReference>
<evidence type="ECO:0000256" key="3">
    <source>
        <dbReference type="ARBA" id="ARBA00023082"/>
    </source>
</evidence>
<dbReference type="GO" id="GO:0006352">
    <property type="term" value="P:DNA-templated transcription initiation"/>
    <property type="evidence" value="ECO:0007669"/>
    <property type="project" value="InterPro"/>
</dbReference>
<dbReference type="NCBIfam" id="TIGR02937">
    <property type="entry name" value="sigma70-ECF"/>
    <property type="match status" value="1"/>
</dbReference>
<evidence type="ECO:0000256" key="6">
    <source>
        <dbReference type="RuleBase" id="RU000716"/>
    </source>
</evidence>
<keyword evidence="2 6" id="KW-0805">Transcription regulation</keyword>
<dbReference type="InterPro" id="IPR014284">
    <property type="entry name" value="RNA_pol_sigma-70_dom"/>
</dbReference>
<organism evidence="9 10">
    <name type="scientific">Filobacillus milosensis</name>
    <dbReference type="NCBI Taxonomy" id="94137"/>
    <lineage>
        <taxon>Bacteria</taxon>
        <taxon>Bacillati</taxon>
        <taxon>Bacillota</taxon>
        <taxon>Bacilli</taxon>
        <taxon>Bacillales</taxon>
        <taxon>Bacillaceae</taxon>
        <taxon>Filobacillus</taxon>
    </lineage>
</organism>
<evidence type="ECO:0000259" key="8">
    <source>
        <dbReference type="Pfam" id="PF08281"/>
    </source>
</evidence>
<dbReference type="InterPro" id="IPR013249">
    <property type="entry name" value="RNA_pol_sigma70_r4_t2"/>
</dbReference>
<dbReference type="Pfam" id="PF08281">
    <property type="entry name" value="Sigma70_r4_2"/>
    <property type="match status" value="1"/>
</dbReference>
<feature type="domain" description="RNA polymerase sigma-70 region 2" evidence="7">
    <location>
        <begin position="28"/>
        <end position="90"/>
    </location>
</feature>
<dbReference type="InterPro" id="IPR013324">
    <property type="entry name" value="RNA_pol_sigma_r3/r4-like"/>
</dbReference>
<reference evidence="9 10" key="1">
    <citation type="submission" date="2019-03" db="EMBL/GenBank/DDBJ databases">
        <authorList>
            <person name="He R.-H."/>
        </authorList>
    </citation>
    <scope>NUCLEOTIDE SEQUENCE [LARGE SCALE GENOMIC DNA]</scope>
    <source>
        <strain evidence="10">SH 714</strain>
    </source>
</reference>
<evidence type="ECO:0000256" key="2">
    <source>
        <dbReference type="ARBA" id="ARBA00023015"/>
    </source>
</evidence>
<dbReference type="EMBL" id="SOPW01000007">
    <property type="protein sequence ID" value="TFB21751.1"/>
    <property type="molecule type" value="Genomic_DNA"/>
</dbReference>
<dbReference type="PROSITE" id="PS01063">
    <property type="entry name" value="SIGMA70_ECF"/>
    <property type="match status" value="1"/>
</dbReference>
<dbReference type="OrthoDB" id="9794508at2"/>
<proteinExistence type="inferred from homology"/>
<evidence type="ECO:0000313" key="9">
    <source>
        <dbReference type="EMBL" id="TFB21751.1"/>
    </source>
</evidence>
<dbReference type="InterPro" id="IPR039425">
    <property type="entry name" value="RNA_pol_sigma-70-like"/>
</dbReference>
<keyword evidence="3 6" id="KW-0731">Sigma factor</keyword>
<keyword evidence="10" id="KW-1185">Reference proteome</keyword>
<dbReference type="Proteomes" id="UP000297975">
    <property type="component" value="Unassembled WGS sequence"/>
</dbReference>
<dbReference type="InterPro" id="IPR007627">
    <property type="entry name" value="RNA_pol_sigma70_r2"/>
</dbReference>
<dbReference type="SUPFAM" id="SSF88659">
    <property type="entry name" value="Sigma3 and sigma4 domains of RNA polymerase sigma factors"/>
    <property type="match status" value="1"/>
</dbReference>
<keyword evidence="5 6" id="KW-0804">Transcription</keyword>
<evidence type="ECO:0000313" key="10">
    <source>
        <dbReference type="Proteomes" id="UP000297975"/>
    </source>
</evidence>
<comment type="caution">
    <text evidence="9">The sequence shown here is derived from an EMBL/GenBank/DDBJ whole genome shotgun (WGS) entry which is preliminary data.</text>
</comment>
<name>A0A4Y8IPP6_9BACI</name>
<comment type="similarity">
    <text evidence="1 6">Belongs to the sigma-70 factor family. ECF subfamily.</text>
</comment>
<evidence type="ECO:0000259" key="7">
    <source>
        <dbReference type="Pfam" id="PF04542"/>
    </source>
</evidence>
<protein>
    <recommendedName>
        <fullName evidence="6">RNA polymerase sigma factor</fullName>
    </recommendedName>
</protein>
<evidence type="ECO:0000256" key="4">
    <source>
        <dbReference type="ARBA" id="ARBA00023125"/>
    </source>
</evidence>
<dbReference type="RefSeq" id="WP_134339895.1">
    <property type="nucleotide sequence ID" value="NZ_SOPW01000007.1"/>
</dbReference>
<dbReference type="GO" id="GO:0016987">
    <property type="term" value="F:sigma factor activity"/>
    <property type="evidence" value="ECO:0007669"/>
    <property type="project" value="UniProtKB-KW"/>
</dbReference>
<dbReference type="Gene3D" id="1.10.1740.10">
    <property type="match status" value="1"/>
</dbReference>
<dbReference type="Gene3D" id="1.10.10.10">
    <property type="entry name" value="Winged helix-like DNA-binding domain superfamily/Winged helix DNA-binding domain"/>
    <property type="match status" value="1"/>
</dbReference>
<evidence type="ECO:0000256" key="1">
    <source>
        <dbReference type="ARBA" id="ARBA00010641"/>
    </source>
</evidence>
<dbReference type="SUPFAM" id="SSF88946">
    <property type="entry name" value="Sigma2 domain of RNA polymerase sigma factors"/>
    <property type="match status" value="1"/>
</dbReference>
<sequence length="190" mass="22323">MSSSFDALQTSKALSEQDRLAILEDCMNQYGDEIKRLVFSYVKNHTDTDDLTQEVFVTVYQKIDQFKGDSSLKSWIYRIAINKCKDHLRSFKIKQRFIKEKLTQLWAEDYVPTPEVQSIKQENSDQLLNCVEELPFKYREMIILYYFEDLSIEEITNALDMNTNTVKARLRRARDRLKTKLETNGGDLIG</sequence>
<dbReference type="PANTHER" id="PTHR43133:SF60">
    <property type="entry name" value="RNA POLYMERASE SIGMA FACTOR SIGV"/>
    <property type="match status" value="1"/>
</dbReference>
<accession>A0A4Y8IPP6</accession>
<dbReference type="GO" id="GO:0006950">
    <property type="term" value="P:response to stress"/>
    <property type="evidence" value="ECO:0007669"/>
    <property type="project" value="UniProtKB-ARBA"/>
</dbReference>
<gene>
    <name evidence="9" type="ORF">E3U55_07940</name>
</gene>